<dbReference type="PANTHER" id="PTHR43762">
    <property type="entry name" value="L-GULONOLACTONE OXIDASE"/>
    <property type="match status" value="1"/>
</dbReference>
<dbReference type="InterPro" id="IPR016166">
    <property type="entry name" value="FAD-bd_PCMH"/>
</dbReference>
<dbReference type="SUPFAM" id="SSF55103">
    <property type="entry name" value="FAD-linked oxidases, C-terminal domain"/>
    <property type="match status" value="1"/>
</dbReference>
<name>A0ABS4YDH1_9ACTN</name>
<dbReference type="Gene3D" id="1.10.45.10">
    <property type="entry name" value="Vanillyl-alcohol Oxidase, Chain A, domain 4"/>
    <property type="match status" value="1"/>
</dbReference>
<keyword evidence="7" id="KW-1185">Reference proteome</keyword>
<dbReference type="Gene3D" id="3.30.465.10">
    <property type="match status" value="1"/>
</dbReference>
<organism evidence="6 7">
    <name type="scientific">Streptomyces syringium</name>
    <dbReference type="NCBI Taxonomy" id="76729"/>
    <lineage>
        <taxon>Bacteria</taxon>
        <taxon>Bacillati</taxon>
        <taxon>Actinomycetota</taxon>
        <taxon>Actinomycetes</taxon>
        <taxon>Kitasatosporales</taxon>
        <taxon>Streptomycetaceae</taxon>
        <taxon>Streptomyces</taxon>
    </lineage>
</organism>
<evidence type="ECO:0000313" key="6">
    <source>
        <dbReference type="EMBL" id="MBP2406847.1"/>
    </source>
</evidence>
<gene>
    <name evidence="6" type="ORF">JO379_006316</name>
</gene>
<dbReference type="InterPro" id="IPR016171">
    <property type="entry name" value="Vanillyl_alc_oxidase_C-sub2"/>
</dbReference>
<feature type="domain" description="FAD-binding PCMH-type" evidence="5">
    <location>
        <begin position="63"/>
        <end position="255"/>
    </location>
</feature>
<protein>
    <submittedName>
        <fullName evidence="6">FAD/FMN-containing dehydrogenase</fullName>
    </submittedName>
</protein>
<dbReference type="InterPro" id="IPR016164">
    <property type="entry name" value="FAD-linked_Oxase-like_C"/>
</dbReference>
<keyword evidence="3" id="KW-0560">Oxidoreductase</keyword>
<dbReference type="Pfam" id="PF01565">
    <property type="entry name" value="FAD_binding_4"/>
    <property type="match status" value="1"/>
</dbReference>
<feature type="region of interest" description="Disordered" evidence="4">
    <location>
        <begin position="577"/>
        <end position="607"/>
    </location>
</feature>
<evidence type="ECO:0000256" key="1">
    <source>
        <dbReference type="ARBA" id="ARBA00022630"/>
    </source>
</evidence>
<dbReference type="GeneID" id="91573156"/>
<evidence type="ECO:0000256" key="2">
    <source>
        <dbReference type="ARBA" id="ARBA00022827"/>
    </source>
</evidence>
<dbReference type="Gene3D" id="3.30.43.10">
    <property type="entry name" value="Uridine Diphospho-n-acetylenolpyruvylglucosamine Reductase, domain 2"/>
    <property type="match status" value="1"/>
</dbReference>
<dbReference type="SUPFAM" id="SSF56176">
    <property type="entry name" value="FAD-binding/transporter-associated domain-like"/>
    <property type="match status" value="1"/>
</dbReference>
<keyword evidence="2" id="KW-0274">FAD</keyword>
<dbReference type="Gene3D" id="3.40.462.10">
    <property type="entry name" value="FAD-linked oxidases, C-terminal domain"/>
    <property type="match status" value="1"/>
</dbReference>
<accession>A0ABS4YDH1</accession>
<evidence type="ECO:0000259" key="5">
    <source>
        <dbReference type="PROSITE" id="PS51387"/>
    </source>
</evidence>
<dbReference type="PROSITE" id="PS51318">
    <property type="entry name" value="TAT"/>
    <property type="match status" value="1"/>
</dbReference>
<dbReference type="EMBL" id="JAGIOH010000001">
    <property type="protein sequence ID" value="MBP2406847.1"/>
    <property type="molecule type" value="Genomic_DNA"/>
</dbReference>
<sequence length="607" mass="65708">MTRERHPAGGLSRRSVLGAPVALAGGWTVIGREPRAAAASAAPPGFPASVELYREIYENWDGEVRTDALWTCAPRDSAEVVAVADWARSRGFAVRARGARHGWAPLTVADGTPASAKVVLVDTTRYLTAMRMESASPAAVRVQPGATMDALLAFLERHGFGLTAVPVVGALTVGGVLAVDGHGSAVPARGEQRRPGHGYGSLSNLVVSLKAVVWDGARRSYVERLFERSHPDCKAFLTHLGRSFVTEVTLRVGENYRLRCVNHLDVPATELFAPPGRGTGARSLAGYLDRAGRVVVSWFPFTTHPWVQVWSVTPQRPPLSRPVTSPYNYPFLNAVPRAVSDLAERVVKGAPALTPALGQLQYTVTAAGLTAGLAWDMWGWSKNVLLFVKPTAVRGTLGSHAILTGRGSVQRVVSEFAAFYRRLLEDYRARGLFPVNIGVEMRISGLDDPAEAGVPHAEPPALSAVRPREEHPDWDTAVWFDVATFAGTPGSHSFYRDLEDFYHRTYDGSYAAPRVEWSKRWAHTDEGAWRDPAVLGGRIPESFLQGPHPTWNWAVGTLDGYDPHRVFTTPLLDTLLRAGPPGGSRRTRPGLRTAARHSPPAGPSGPG</sequence>
<dbReference type="RefSeq" id="WP_209518197.1">
    <property type="nucleotide sequence ID" value="NZ_JAGIOH010000001.1"/>
</dbReference>
<dbReference type="InterPro" id="IPR016169">
    <property type="entry name" value="FAD-bd_PCMH_sub2"/>
</dbReference>
<evidence type="ECO:0000256" key="4">
    <source>
        <dbReference type="SAM" id="MobiDB-lite"/>
    </source>
</evidence>
<dbReference type="InterPro" id="IPR006311">
    <property type="entry name" value="TAT_signal"/>
</dbReference>
<dbReference type="Pfam" id="PF09129">
    <property type="entry name" value="Chol_subst-bind"/>
    <property type="match status" value="1"/>
</dbReference>
<dbReference type="InterPro" id="IPR010031">
    <property type="entry name" value="FAD_lactone_oxidase-like"/>
</dbReference>
<dbReference type="InterPro" id="IPR016170">
    <property type="entry name" value="Cytok_DH_C_sf"/>
</dbReference>
<dbReference type="PROSITE" id="PS51387">
    <property type="entry name" value="FAD_PCMH"/>
    <property type="match status" value="1"/>
</dbReference>
<keyword evidence="1" id="KW-0285">Flavoprotein</keyword>
<dbReference type="InterPro" id="IPR006094">
    <property type="entry name" value="Oxid_FAD_bind_N"/>
</dbReference>
<dbReference type="InterPro" id="IPR016167">
    <property type="entry name" value="FAD-bd_PCMH_sub1"/>
</dbReference>
<dbReference type="InterPro" id="IPR036318">
    <property type="entry name" value="FAD-bd_PCMH-like_sf"/>
</dbReference>
<evidence type="ECO:0000313" key="7">
    <source>
        <dbReference type="Proteomes" id="UP001519291"/>
    </source>
</evidence>
<proteinExistence type="predicted"/>
<dbReference type="InterPro" id="IPR015213">
    <property type="entry name" value="Cholesterol_OX_subst-bd"/>
</dbReference>
<dbReference type="PANTHER" id="PTHR43762:SF1">
    <property type="entry name" value="D-ARABINONO-1,4-LACTONE OXIDASE"/>
    <property type="match status" value="1"/>
</dbReference>
<evidence type="ECO:0000256" key="3">
    <source>
        <dbReference type="ARBA" id="ARBA00023002"/>
    </source>
</evidence>
<comment type="caution">
    <text evidence="6">The sequence shown here is derived from an EMBL/GenBank/DDBJ whole genome shotgun (WGS) entry which is preliminary data.</text>
</comment>
<reference evidence="6 7" key="1">
    <citation type="submission" date="2021-03" db="EMBL/GenBank/DDBJ databases">
        <title>Sequencing the genomes of 1000 actinobacteria strains.</title>
        <authorList>
            <person name="Klenk H.-P."/>
        </authorList>
    </citation>
    <scope>NUCLEOTIDE SEQUENCE [LARGE SCALE GENOMIC DNA]</scope>
    <source>
        <strain evidence="6 7">DSM 41480</strain>
    </source>
</reference>
<dbReference type="Proteomes" id="UP001519291">
    <property type="component" value="Unassembled WGS sequence"/>
</dbReference>